<evidence type="ECO:0000256" key="2">
    <source>
        <dbReference type="ARBA" id="ARBA00005779"/>
    </source>
</evidence>
<dbReference type="AlphaFoldDB" id="A0A238T923"/>
<evidence type="ECO:0008006" key="11">
    <source>
        <dbReference type="Google" id="ProtNLM"/>
    </source>
</evidence>
<accession>A0A238T923</accession>
<evidence type="ECO:0000256" key="7">
    <source>
        <dbReference type="SAM" id="Phobius"/>
    </source>
</evidence>
<keyword evidence="4 7" id="KW-0812">Transmembrane</keyword>
<dbReference type="InterPro" id="IPR007140">
    <property type="entry name" value="DUF350"/>
</dbReference>
<keyword evidence="3" id="KW-1003">Cell membrane</keyword>
<dbReference type="RefSeq" id="WP_032137028.1">
    <property type="nucleotide sequence ID" value="NZ_CCNJ01000042.1"/>
</dbReference>
<feature type="transmembrane region" description="Helical" evidence="7">
    <location>
        <begin position="44"/>
        <end position="64"/>
    </location>
</feature>
<feature type="transmembrane region" description="Helical" evidence="7">
    <location>
        <begin position="76"/>
        <end position="98"/>
    </location>
</feature>
<evidence type="ECO:0000256" key="5">
    <source>
        <dbReference type="ARBA" id="ARBA00022989"/>
    </source>
</evidence>
<sequence>MSLPLAQYILYLQYMFIGSVMVIMHSVVYMKITPVNELKEIQNGNIACALSFGGTLIGFCLALASSITHSLDILNFIAWGIGAGIVQILTHFTTTRLIPQANQHLANNNIAVGILFAALSIAIGLINAACLS</sequence>
<dbReference type="Pfam" id="PF03994">
    <property type="entry name" value="DUF350"/>
    <property type="match status" value="1"/>
</dbReference>
<comment type="similarity">
    <text evidence="2">Belongs to the UPF0719 family.</text>
</comment>
<dbReference type="PANTHER" id="PTHR40043:SF1">
    <property type="entry name" value="UPF0719 INNER MEMBRANE PROTEIN YJFL"/>
    <property type="match status" value="1"/>
</dbReference>
<keyword evidence="6 7" id="KW-0472">Membrane</keyword>
<feature type="transmembrane region" description="Helical" evidence="7">
    <location>
        <begin position="12"/>
        <end position="32"/>
    </location>
</feature>
<keyword evidence="5 7" id="KW-1133">Transmembrane helix</keyword>
<comment type="subcellular location">
    <subcellularLocation>
        <location evidence="1">Cell membrane</location>
        <topology evidence="1">Multi-pass membrane protein</topology>
    </subcellularLocation>
</comment>
<dbReference type="EMBL" id="FXUV02000012">
    <property type="protein sequence ID" value="SNB60992.1"/>
    <property type="molecule type" value="Genomic_DNA"/>
</dbReference>
<evidence type="ECO:0000313" key="8">
    <source>
        <dbReference type="EMBL" id="SMQ11974.1"/>
    </source>
</evidence>
<dbReference type="STRING" id="1522312.GCA_900177895_01642"/>
<gene>
    <name evidence="9" type="ORF">KEBURONENSIS_00802</name>
    <name evidence="8" type="ORF">KEBURONENSIS_00981</name>
</gene>
<dbReference type="PANTHER" id="PTHR40043">
    <property type="entry name" value="UPF0719 INNER MEMBRANE PROTEIN YJFL"/>
    <property type="match status" value="1"/>
</dbReference>
<dbReference type="EMBL" id="FXUV01000012">
    <property type="protein sequence ID" value="SMQ11974.1"/>
    <property type="molecule type" value="Genomic_DNA"/>
</dbReference>
<evidence type="ECO:0000313" key="9">
    <source>
        <dbReference type="EMBL" id="SNB60992.1"/>
    </source>
</evidence>
<dbReference type="GO" id="GO:0005886">
    <property type="term" value="C:plasma membrane"/>
    <property type="evidence" value="ECO:0007669"/>
    <property type="project" value="UniProtKB-SubCell"/>
</dbReference>
<evidence type="ECO:0000256" key="3">
    <source>
        <dbReference type="ARBA" id="ARBA00022475"/>
    </source>
</evidence>
<evidence type="ECO:0000256" key="4">
    <source>
        <dbReference type="ARBA" id="ARBA00022692"/>
    </source>
</evidence>
<organism evidence="9 10">
    <name type="scientific">Kingella negevensis</name>
    <dbReference type="NCBI Taxonomy" id="1522312"/>
    <lineage>
        <taxon>Bacteria</taxon>
        <taxon>Pseudomonadati</taxon>
        <taxon>Pseudomonadota</taxon>
        <taxon>Betaproteobacteria</taxon>
        <taxon>Neisseriales</taxon>
        <taxon>Neisseriaceae</taxon>
        <taxon>Kingella</taxon>
    </lineage>
</organism>
<evidence type="ECO:0000313" key="10">
    <source>
        <dbReference type="Proteomes" id="UP000215450"/>
    </source>
</evidence>
<dbReference type="GeneID" id="83625738"/>
<keyword evidence="10" id="KW-1185">Reference proteome</keyword>
<dbReference type="Proteomes" id="UP000215450">
    <property type="component" value="Unassembled WGS sequence"/>
</dbReference>
<reference evidence="8" key="1">
    <citation type="submission" date="2017-05" db="EMBL/GenBank/DDBJ databases">
        <authorList>
            <person name="Song R."/>
            <person name="Chenine A.L."/>
            <person name="Ruprecht R.M."/>
        </authorList>
    </citation>
    <scope>NUCLEOTIDE SEQUENCE</scope>
    <source>
        <strain evidence="8">Kingella_eburonensis</strain>
    </source>
</reference>
<protein>
    <recommendedName>
        <fullName evidence="11">Inner membrane protein YjfL</fullName>
    </recommendedName>
</protein>
<name>A0A238T923_9NEIS</name>
<dbReference type="OrthoDB" id="8565764at2"/>
<evidence type="ECO:0000256" key="1">
    <source>
        <dbReference type="ARBA" id="ARBA00004651"/>
    </source>
</evidence>
<evidence type="ECO:0000256" key="6">
    <source>
        <dbReference type="ARBA" id="ARBA00023136"/>
    </source>
</evidence>
<feature type="transmembrane region" description="Helical" evidence="7">
    <location>
        <begin position="110"/>
        <end position="129"/>
    </location>
</feature>
<proteinExistence type="inferred from homology"/>
<reference evidence="9 10" key="2">
    <citation type="submission" date="2017-06" db="EMBL/GenBank/DDBJ databases">
        <authorList>
            <person name="Kim H.J."/>
            <person name="Triplett B.A."/>
        </authorList>
    </citation>
    <scope>NUCLEOTIDE SEQUENCE [LARGE SCALE GENOMIC DNA]</scope>
    <source>
        <strain evidence="9">Kingella_eburonensis</strain>
    </source>
</reference>